<feature type="region of interest" description="Disordered" evidence="1">
    <location>
        <begin position="93"/>
        <end position="120"/>
    </location>
</feature>
<gene>
    <name evidence="2" type="ORF">MICPUN_56513</name>
</gene>
<feature type="compositionally biased region" description="Basic and acidic residues" evidence="1">
    <location>
        <begin position="35"/>
        <end position="48"/>
    </location>
</feature>
<name>C1DZJ8_MICCC</name>
<evidence type="ECO:0000313" key="2">
    <source>
        <dbReference type="EMBL" id="ACO61131.1"/>
    </source>
</evidence>
<dbReference type="AlphaFoldDB" id="C1DZJ8"/>
<dbReference type="GeneID" id="8240600"/>
<reference evidence="2 3" key="1">
    <citation type="journal article" date="2009" name="Science">
        <title>Green evolution and dynamic adaptations revealed by genomes of the marine picoeukaryotes Micromonas.</title>
        <authorList>
            <person name="Worden A.Z."/>
            <person name="Lee J.H."/>
            <person name="Mock T."/>
            <person name="Rouze P."/>
            <person name="Simmons M.P."/>
            <person name="Aerts A.L."/>
            <person name="Allen A.E."/>
            <person name="Cuvelier M.L."/>
            <person name="Derelle E."/>
            <person name="Everett M.V."/>
            <person name="Foulon E."/>
            <person name="Grimwood J."/>
            <person name="Gundlach H."/>
            <person name="Henrissat B."/>
            <person name="Napoli C."/>
            <person name="McDonald S.M."/>
            <person name="Parker M.S."/>
            <person name="Rombauts S."/>
            <person name="Salamov A."/>
            <person name="Von Dassow P."/>
            <person name="Badger J.H."/>
            <person name="Coutinho P.M."/>
            <person name="Demir E."/>
            <person name="Dubchak I."/>
            <person name="Gentemann C."/>
            <person name="Eikrem W."/>
            <person name="Gready J.E."/>
            <person name="John U."/>
            <person name="Lanier W."/>
            <person name="Lindquist E.A."/>
            <person name="Lucas S."/>
            <person name="Mayer K.F."/>
            <person name="Moreau H."/>
            <person name="Not F."/>
            <person name="Otillar R."/>
            <person name="Panaud O."/>
            <person name="Pangilinan J."/>
            <person name="Paulsen I."/>
            <person name="Piegu B."/>
            <person name="Poliakov A."/>
            <person name="Robbens S."/>
            <person name="Schmutz J."/>
            <person name="Toulza E."/>
            <person name="Wyss T."/>
            <person name="Zelensky A."/>
            <person name="Zhou K."/>
            <person name="Armbrust E.V."/>
            <person name="Bhattacharya D."/>
            <person name="Goodenough U.W."/>
            <person name="Van de Peer Y."/>
            <person name="Grigoriev I.V."/>
        </authorList>
    </citation>
    <scope>NUCLEOTIDE SEQUENCE [LARGE SCALE GENOMIC DNA]</scope>
    <source>
        <strain evidence="3">RCC299 / NOUM17</strain>
    </source>
</reference>
<dbReference type="KEGG" id="mis:MICPUN_56513"/>
<keyword evidence="3" id="KW-1185">Reference proteome</keyword>
<accession>C1DZJ8</accession>
<dbReference type="EMBL" id="CP001323">
    <property type="protein sequence ID" value="ACO61131.1"/>
    <property type="molecule type" value="Genomic_DNA"/>
</dbReference>
<evidence type="ECO:0000256" key="1">
    <source>
        <dbReference type="SAM" id="MobiDB-lite"/>
    </source>
</evidence>
<evidence type="ECO:0000313" key="3">
    <source>
        <dbReference type="Proteomes" id="UP000002009"/>
    </source>
</evidence>
<organism evidence="2 3">
    <name type="scientific">Micromonas commoda (strain RCC299 / NOUM17 / CCMP2709)</name>
    <name type="common">Picoplanktonic green alga</name>
    <dbReference type="NCBI Taxonomy" id="296587"/>
    <lineage>
        <taxon>Eukaryota</taxon>
        <taxon>Viridiplantae</taxon>
        <taxon>Chlorophyta</taxon>
        <taxon>Mamiellophyceae</taxon>
        <taxon>Mamiellales</taxon>
        <taxon>Mamiellaceae</taxon>
        <taxon>Micromonas</taxon>
    </lineage>
</organism>
<dbReference type="eggNOG" id="ENOG502SU5J">
    <property type="taxonomic scope" value="Eukaryota"/>
</dbReference>
<dbReference type="Proteomes" id="UP000002009">
    <property type="component" value="Chromosome 2"/>
</dbReference>
<proteinExistence type="predicted"/>
<dbReference type="OMA" id="NARACEK"/>
<dbReference type="OrthoDB" id="567850at2759"/>
<protein>
    <submittedName>
        <fullName evidence="2">Uncharacterized protein</fullName>
    </submittedName>
</protein>
<feature type="region of interest" description="Disordered" evidence="1">
    <location>
        <begin position="1"/>
        <end position="69"/>
    </location>
</feature>
<sequence length="144" mass="14902">MHGAIARVAGPTPSPLAARSRASNRRRSPRVAPSRAKDASRDAEDISKAMENARACEKSGLSPGAGLADADAQAEAAFADMINTTVDVTGEALDSEELSQLSRGGKMDEESKSKKSGGILGDVRDLFGALSKGAHIVKQKGGRV</sequence>
<dbReference type="RefSeq" id="XP_002499873.1">
    <property type="nucleotide sequence ID" value="XM_002499827.1"/>
</dbReference>
<dbReference type="InParanoid" id="C1DZJ8"/>